<organism evidence="2 3">
    <name type="scientific">Blastococcus brunescens</name>
    <dbReference type="NCBI Taxonomy" id="1564165"/>
    <lineage>
        <taxon>Bacteria</taxon>
        <taxon>Bacillati</taxon>
        <taxon>Actinomycetota</taxon>
        <taxon>Actinomycetes</taxon>
        <taxon>Geodermatophilales</taxon>
        <taxon>Geodermatophilaceae</taxon>
        <taxon>Blastococcus</taxon>
    </lineage>
</organism>
<gene>
    <name evidence="2" type="ORF">U6N30_16255</name>
</gene>
<reference evidence="2 3" key="1">
    <citation type="submission" date="2023-12" db="EMBL/GenBank/DDBJ databases">
        <title>Blastococcus brunescens sp. nov., an actonobacterium isolated from sandstone collected in sahara desert.</title>
        <authorList>
            <person name="Gtari M."/>
            <person name="Ghodhbane F."/>
        </authorList>
    </citation>
    <scope>NUCLEOTIDE SEQUENCE [LARGE SCALE GENOMIC DNA]</scope>
    <source>
        <strain evidence="2 3">BMG 8361</strain>
    </source>
</reference>
<accession>A0ABZ1B7K5</accession>
<feature type="domain" description="EAL" evidence="1">
    <location>
        <begin position="1"/>
        <end position="40"/>
    </location>
</feature>
<dbReference type="Gene3D" id="3.20.20.450">
    <property type="entry name" value="EAL domain"/>
    <property type="match status" value="1"/>
</dbReference>
<dbReference type="EMBL" id="CP141261">
    <property type="protein sequence ID" value="WRL66785.1"/>
    <property type="molecule type" value="Genomic_DNA"/>
</dbReference>
<name>A0ABZ1B7K5_9ACTN</name>
<dbReference type="SUPFAM" id="SSF141868">
    <property type="entry name" value="EAL domain-like"/>
    <property type="match status" value="1"/>
</dbReference>
<dbReference type="InterPro" id="IPR001633">
    <property type="entry name" value="EAL_dom"/>
</dbReference>
<evidence type="ECO:0000313" key="2">
    <source>
        <dbReference type="EMBL" id="WRL66785.1"/>
    </source>
</evidence>
<proteinExistence type="predicted"/>
<dbReference type="Proteomes" id="UP001324287">
    <property type="component" value="Chromosome"/>
</dbReference>
<dbReference type="RefSeq" id="WP_324278097.1">
    <property type="nucleotide sequence ID" value="NZ_CP141261.1"/>
</dbReference>
<sequence>METVEQAEELTRLGATYLQGFSLAQPMSGGHTAAWFAAHSEDTP</sequence>
<evidence type="ECO:0000313" key="3">
    <source>
        <dbReference type="Proteomes" id="UP001324287"/>
    </source>
</evidence>
<protein>
    <recommendedName>
        <fullName evidence="1">EAL domain-containing protein</fullName>
    </recommendedName>
</protein>
<keyword evidence="3" id="KW-1185">Reference proteome</keyword>
<dbReference type="InterPro" id="IPR035919">
    <property type="entry name" value="EAL_sf"/>
</dbReference>
<evidence type="ECO:0000259" key="1">
    <source>
        <dbReference type="PROSITE" id="PS50883"/>
    </source>
</evidence>
<dbReference type="PROSITE" id="PS50883">
    <property type="entry name" value="EAL"/>
    <property type="match status" value="1"/>
</dbReference>